<dbReference type="PIRSF" id="PIRSF006325">
    <property type="entry name" value="MeTrfase_bac"/>
    <property type="match status" value="1"/>
</dbReference>
<comment type="catalytic activity">
    <reaction evidence="3">
        <text>prephenate + S-adenosyl-L-methionine = carboxy-S-adenosyl-L-methionine + 3-phenylpyruvate + H2O</text>
        <dbReference type="Rhea" id="RHEA:51692"/>
        <dbReference type="ChEBI" id="CHEBI:15377"/>
        <dbReference type="ChEBI" id="CHEBI:18005"/>
        <dbReference type="ChEBI" id="CHEBI:29934"/>
        <dbReference type="ChEBI" id="CHEBI:59789"/>
        <dbReference type="ChEBI" id="CHEBI:134278"/>
    </reaction>
</comment>
<feature type="binding site" evidence="3">
    <location>
        <position position="195"/>
    </location>
    <ligand>
        <name>S-adenosyl-L-methionine</name>
        <dbReference type="ChEBI" id="CHEBI:59789"/>
    </ligand>
</feature>
<dbReference type="SUPFAM" id="SSF53335">
    <property type="entry name" value="S-adenosyl-L-methionine-dependent methyltransferases"/>
    <property type="match status" value="1"/>
</dbReference>
<feature type="domain" description="Methyltransferase" evidence="5">
    <location>
        <begin position="63"/>
        <end position="154"/>
    </location>
</feature>
<dbReference type="GO" id="GO:0002098">
    <property type="term" value="P:tRNA wobble uridine modification"/>
    <property type="evidence" value="ECO:0007669"/>
    <property type="project" value="InterPro"/>
</dbReference>
<dbReference type="Pfam" id="PF13649">
    <property type="entry name" value="Methyltransf_25"/>
    <property type="match status" value="1"/>
</dbReference>
<dbReference type="Proteomes" id="UP000239936">
    <property type="component" value="Unassembled WGS sequence"/>
</dbReference>
<evidence type="ECO:0000256" key="3">
    <source>
        <dbReference type="HAMAP-Rule" id="MF_01589"/>
    </source>
</evidence>
<protein>
    <recommendedName>
        <fullName evidence="3">Carboxy-S-adenosyl-L-methionine synthase</fullName>
        <shortName evidence="3">Cx-SAM synthase</shortName>
        <ecNumber evidence="3">2.1.3.-</ecNumber>
    </recommendedName>
</protein>
<keyword evidence="1 3" id="KW-0808">Transferase</keyword>
<feature type="binding site" evidence="3 4">
    <location>
        <position position="40"/>
    </location>
    <ligand>
        <name>S-adenosyl-L-methionine</name>
        <dbReference type="ChEBI" id="CHEBI:59789"/>
    </ligand>
</feature>
<dbReference type="GO" id="GO:0016743">
    <property type="term" value="F:carboxyl- or carbamoyltransferase activity"/>
    <property type="evidence" value="ECO:0007669"/>
    <property type="project" value="UniProtKB-UniRule"/>
</dbReference>
<evidence type="ECO:0000259" key="5">
    <source>
        <dbReference type="Pfam" id="PF13649"/>
    </source>
</evidence>
<evidence type="ECO:0000256" key="1">
    <source>
        <dbReference type="ARBA" id="ARBA00022679"/>
    </source>
</evidence>
<comment type="subunit">
    <text evidence="3">Homodimer.</text>
</comment>
<dbReference type="EC" id="2.1.3.-" evidence="3"/>
<accession>A0A2S7XTN9</accession>
<name>A0A2S7XTN9_9GAMM</name>
<dbReference type="InterPro" id="IPR005271">
    <property type="entry name" value="CmoA"/>
</dbReference>
<dbReference type="HAMAP" id="MF_01589">
    <property type="entry name" value="Cx_SAM_synthase"/>
    <property type="match status" value="1"/>
</dbReference>
<dbReference type="InterPro" id="IPR041698">
    <property type="entry name" value="Methyltransf_25"/>
</dbReference>
<comment type="caution">
    <text evidence="6">The sequence shown here is derived from an EMBL/GenBank/DDBJ whole genome shotgun (WGS) entry which is preliminary data.</text>
</comment>
<sequence length="238" mass="25988">MNTEPDNLFDSAAAPVRPFRFDAEVARVFPDMVRRSVPGYAEMVEFTGLLARRLVPADGVCYDLGCSLGAVTEAIVRQTPASVRVIAVDNAPAMIAKLCASSHDDRITPICADAETIPIHNAALVVLNLTLQFIAPERRLALLERIHAGLIPNGALILVEKIALPNDRGGQLLTELHTDFKRAQGYSELAISGKRAALEQVLIPDSIAVHEVRLSAAGFTGFTRWYQSLNFIAWMAWK</sequence>
<dbReference type="Gene3D" id="3.40.50.150">
    <property type="entry name" value="Vaccinia Virus protein VP39"/>
    <property type="match status" value="1"/>
</dbReference>
<feature type="binding site" evidence="3 4">
    <location>
        <position position="128"/>
    </location>
    <ligand>
        <name>S-adenosyl-L-methionine</name>
        <dbReference type="ChEBI" id="CHEBI:59789"/>
    </ligand>
</feature>
<evidence type="ECO:0000256" key="4">
    <source>
        <dbReference type="PIRSR" id="PIRSR006325-1"/>
    </source>
</evidence>
<dbReference type="RefSeq" id="WP_105072756.1">
    <property type="nucleotide sequence ID" value="NZ_PPGH01000018.1"/>
</dbReference>
<gene>
    <name evidence="3 6" type="primary">cmoA</name>
    <name evidence="6" type="ORF">CXB77_03145</name>
</gene>
<dbReference type="PANTHER" id="PTHR43861">
    <property type="entry name" value="TRANS-ACONITATE 2-METHYLTRANSFERASE-RELATED"/>
    <property type="match status" value="1"/>
</dbReference>
<proteinExistence type="inferred from homology"/>
<keyword evidence="7" id="KW-1185">Reference proteome</keyword>
<dbReference type="GO" id="GO:1904047">
    <property type="term" value="F:S-adenosyl-L-methionine binding"/>
    <property type="evidence" value="ECO:0007669"/>
    <property type="project" value="UniProtKB-UniRule"/>
</dbReference>
<dbReference type="PANTHER" id="PTHR43861:SF2">
    <property type="entry name" value="CARBOXY-S-ADENOSYL-L-METHIONINE SYNTHASE"/>
    <property type="match status" value="1"/>
</dbReference>
<dbReference type="OrthoDB" id="9779941at2"/>
<dbReference type="InterPro" id="IPR029063">
    <property type="entry name" value="SAM-dependent_MTases_sf"/>
</dbReference>
<comment type="similarity">
    <text evidence="3">Belongs to the class I-like SAM-binding methyltransferase superfamily. Cx-SAM synthase family.</text>
</comment>
<evidence type="ECO:0000313" key="6">
    <source>
        <dbReference type="EMBL" id="PQJ97016.1"/>
    </source>
</evidence>
<comment type="function">
    <text evidence="3">Catalyzes the conversion of S-adenosyl-L-methionine (SAM) to carboxy-S-adenosyl-L-methionine (Cx-SAM).</text>
</comment>
<feature type="binding site" evidence="3 4">
    <location>
        <begin position="65"/>
        <end position="67"/>
    </location>
    <ligand>
        <name>S-adenosyl-L-methionine</name>
        <dbReference type="ChEBI" id="CHEBI:59789"/>
    </ligand>
</feature>
<dbReference type="AlphaFoldDB" id="A0A2S7XTN9"/>
<dbReference type="CDD" id="cd02440">
    <property type="entry name" value="AdoMet_MTases"/>
    <property type="match status" value="1"/>
</dbReference>
<organism evidence="6 7">
    <name type="scientific">Chromatium okenii</name>
    <dbReference type="NCBI Taxonomy" id="61644"/>
    <lineage>
        <taxon>Bacteria</taxon>
        <taxon>Pseudomonadati</taxon>
        <taxon>Pseudomonadota</taxon>
        <taxon>Gammaproteobacteria</taxon>
        <taxon>Chromatiales</taxon>
        <taxon>Chromatiaceae</taxon>
        <taxon>Chromatium</taxon>
    </lineage>
</organism>
<evidence type="ECO:0000256" key="2">
    <source>
        <dbReference type="ARBA" id="ARBA00022691"/>
    </source>
</evidence>
<reference evidence="6 7" key="1">
    <citation type="submission" date="2018-01" db="EMBL/GenBank/DDBJ databases">
        <title>The complete genome sequence of Chromatium okenii LaCa, a purple sulfur bacterium with a turbulent life.</title>
        <authorList>
            <person name="Luedin S.M."/>
            <person name="Liechti N."/>
            <person name="Storelli N."/>
            <person name="Danza F."/>
            <person name="Wittwer M."/>
            <person name="Pothier J.F."/>
            <person name="Tonolla M.A."/>
        </authorList>
    </citation>
    <scope>NUCLEOTIDE SEQUENCE [LARGE SCALE GENOMIC DNA]</scope>
    <source>
        <strain evidence="6 7">LaCa</strain>
    </source>
</reference>
<dbReference type="EMBL" id="PPGH01000018">
    <property type="protein sequence ID" value="PQJ97016.1"/>
    <property type="molecule type" value="Genomic_DNA"/>
</dbReference>
<comment type="caution">
    <text evidence="3">Lacks conserved residue(s) required for the propagation of feature annotation.</text>
</comment>
<dbReference type="NCBIfam" id="TIGR00740">
    <property type="entry name" value="carboxy-S-adenosyl-L-methionine synthase CmoA"/>
    <property type="match status" value="1"/>
</dbReference>
<keyword evidence="2 3" id="KW-0949">S-adenosyl-L-methionine</keyword>
<evidence type="ECO:0000313" key="7">
    <source>
        <dbReference type="Proteomes" id="UP000239936"/>
    </source>
</evidence>
<feature type="binding site" evidence="3 4">
    <location>
        <begin position="89"/>
        <end position="90"/>
    </location>
    <ligand>
        <name>S-adenosyl-L-methionine</name>
        <dbReference type="ChEBI" id="CHEBI:59789"/>
    </ligand>
</feature>